<dbReference type="InterPro" id="IPR010121">
    <property type="entry name" value="Pyruvate_phosphate_dikinase"/>
</dbReference>
<proteinExistence type="inferred from homology"/>
<protein>
    <recommendedName>
        <fullName evidence="4">Pyruvate, phosphate dikinase</fullName>
        <ecNumber evidence="3">2.7.9.1</ecNumber>
    </recommendedName>
    <alternativeName>
        <fullName evidence="11">Pyruvate, orthophosphate dikinase</fullName>
    </alternativeName>
</protein>
<dbReference type="SUPFAM" id="SSF51621">
    <property type="entry name" value="Phosphoenolpyruvate/pyruvate domain"/>
    <property type="match status" value="1"/>
</dbReference>
<dbReference type="InterPro" id="IPR002192">
    <property type="entry name" value="PPDK_AMP/ATP-bd"/>
</dbReference>
<evidence type="ECO:0000256" key="8">
    <source>
        <dbReference type="ARBA" id="ARBA00022777"/>
    </source>
</evidence>
<feature type="binding site" evidence="13">
    <location>
        <position position="607"/>
    </location>
    <ligand>
        <name>substrate</name>
    </ligand>
</feature>
<feature type="active site" description="Proton donor" evidence="12">
    <location>
        <position position="925"/>
    </location>
</feature>
<sequence length="968" mass="106818">MAVLDQLSLLSPGDRESLHPEEERVIRSYAGLPVYFFGDGKAEGNARMRDLLGGKGAGIAEMVNAGIPVPPGYTITTEACRQFFEAGGRLLDSIVEAEDEALRRLETFLGRRLGDAMNPLLVSVRSGAPVSMPGMMDTVLNLGLNDQTVEGVARKSQNARFAYDSYRRFLQMFSDVVLGVPREVLEQELRLAKKGARVEDDTGLSERDLRKLVARMKQVVRSESGGEFPQDAREQLRRARDAVFRSWHTERAVHYRQLHGIPEHLGTAVTVQAMVFGNLGDRSATGVGFTRDPATGEKQFYGEYLRNAQGEDVVAGIRTPRPIQEMERELPEAYAALREITSRLERHYRDVQDFEFTIEEGRLFMLQTRRAARTGQAALRIAVEMVDEGLLTKREAIERVDPEHLDQVLHPVLDPVERTKHEVLARGLPASPGAAAGAIVFTSEEAVRRGATERVILVRAETSPDDIAGMHSARGILTATGGMTSHAAVVARGMGKCCVAGCTALSIDEEKRVLRVKGRTLREGAFLSLDGSTGEVLLGDAPTADSEVVRVLTGRLRQDKAPLFQCFQRLTEWCDEVRRLRVRANADVPQDARLARQLGAEGIGLCRTEHMFFAEERIPHVVTMILNAQEAREMKLTIERIQEALKGAARSERPKLRKQLEEAQRRGRGPIGAFEGALKKLLPLQRADFRGLFLAMEGSPVTIRTLDPPLHEFLPKRESLLRELAQLKRGRAGEAKRARLTATLTRVEELHEFNPMLGFRGCRLGILHPEITRMQAQAIFEAAASVIRDGKKAIPEIMIPLVGDPEELIRQKAVVESVASEVMRRLEVKIPHTIGTMIEVPRAALLAGEIAAKADFFSFGTNDLTQMTFGYSRDDSGRFLPEYVRSGVLPNDPFVSIDVAGVGALVRRATFAGRKAKPGLKVGVCGEHGGDPASIELFEEVGLDYVSCSPFRVPLARLAAARAALKRT</sequence>
<keyword evidence="18" id="KW-0670">Pyruvate</keyword>
<feature type="binding site" evidence="13">
    <location>
        <position position="862"/>
    </location>
    <ligand>
        <name>substrate</name>
    </ligand>
</feature>
<dbReference type="InterPro" id="IPR008279">
    <property type="entry name" value="PEP-util_enz_mobile_dom"/>
</dbReference>
<dbReference type="AlphaFoldDB" id="A0A538SYV8"/>
<dbReference type="Gene3D" id="3.30.1490.20">
    <property type="entry name" value="ATP-grasp fold, A domain"/>
    <property type="match status" value="1"/>
</dbReference>
<evidence type="ECO:0000256" key="11">
    <source>
        <dbReference type="ARBA" id="ARBA00032883"/>
    </source>
</evidence>
<feature type="binding site" evidence="14">
    <location>
        <position position="839"/>
    </location>
    <ligand>
        <name>Mg(2+)</name>
        <dbReference type="ChEBI" id="CHEBI:18420"/>
    </ligand>
</feature>
<feature type="domain" description="Pyruvate phosphate dikinase AMP/ATP-binding" evidence="16">
    <location>
        <begin position="50"/>
        <end position="95"/>
    </location>
</feature>
<dbReference type="Gene3D" id="1.10.189.10">
    <property type="entry name" value="Pyruvate Phosphate Dikinase, domain 2"/>
    <property type="match status" value="1"/>
</dbReference>
<dbReference type="PIRSF" id="PIRSF000853">
    <property type="entry name" value="PPDK"/>
    <property type="match status" value="1"/>
</dbReference>
<evidence type="ECO:0000259" key="16">
    <source>
        <dbReference type="Pfam" id="PF01326"/>
    </source>
</evidence>
<dbReference type="PROSITE" id="PS00370">
    <property type="entry name" value="PEP_ENZYMES_PHOS_SITE"/>
    <property type="match status" value="1"/>
</dbReference>
<feature type="binding site" evidence="13">
    <location>
        <position position="861"/>
    </location>
    <ligand>
        <name>substrate</name>
    </ligand>
</feature>
<organism evidence="18 19">
    <name type="scientific">Eiseniibacteriota bacterium</name>
    <dbReference type="NCBI Taxonomy" id="2212470"/>
    <lineage>
        <taxon>Bacteria</taxon>
        <taxon>Candidatus Eiseniibacteriota</taxon>
    </lineage>
</organism>
<dbReference type="SUPFAM" id="SSF52009">
    <property type="entry name" value="Phosphohistidine domain"/>
    <property type="match status" value="1"/>
</dbReference>
<feature type="binding site" evidence="13">
    <location>
        <position position="704"/>
    </location>
    <ligand>
        <name>substrate</name>
    </ligand>
</feature>
<dbReference type="InterPro" id="IPR023151">
    <property type="entry name" value="PEP_util_CS"/>
</dbReference>
<dbReference type="GO" id="GO:0046872">
    <property type="term" value="F:metal ion binding"/>
    <property type="evidence" value="ECO:0007669"/>
    <property type="project" value="UniProtKB-KW"/>
</dbReference>
<dbReference type="NCBIfam" id="NF004531">
    <property type="entry name" value="PRK05878.1"/>
    <property type="match status" value="1"/>
</dbReference>
<dbReference type="Pfam" id="PF00391">
    <property type="entry name" value="PEP-utilizers"/>
    <property type="match status" value="1"/>
</dbReference>
<reference evidence="18 19" key="1">
    <citation type="journal article" date="2019" name="Nat. Microbiol.">
        <title>Mediterranean grassland soil C-N compound turnover is dependent on rainfall and depth, and is mediated by genomically divergent microorganisms.</title>
        <authorList>
            <person name="Diamond S."/>
            <person name="Andeer P.F."/>
            <person name="Li Z."/>
            <person name="Crits-Christoph A."/>
            <person name="Burstein D."/>
            <person name="Anantharaman K."/>
            <person name="Lane K.R."/>
            <person name="Thomas B.C."/>
            <person name="Pan C."/>
            <person name="Northen T.R."/>
            <person name="Banfield J.F."/>
        </authorList>
    </citation>
    <scope>NUCLEOTIDE SEQUENCE [LARGE SCALE GENOMIC DNA]</scope>
    <source>
        <strain evidence="18">WS_5</strain>
    </source>
</reference>
<dbReference type="SUPFAM" id="SSF56059">
    <property type="entry name" value="Glutathione synthetase ATP-binding domain-like"/>
    <property type="match status" value="1"/>
</dbReference>
<keyword evidence="9" id="KW-0067">ATP-binding</keyword>
<keyword evidence="5 18" id="KW-0808">Transferase</keyword>
<dbReference type="GO" id="GO:0005524">
    <property type="term" value="F:ATP binding"/>
    <property type="evidence" value="ECO:0007669"/>
    <property type="project" value="UniProtKB-KW"/>
</dbReference>
<dbReference type="InterPro" id="IPR018274">
    <property type="entry name" value="PEP_util_AS"/>
</dbReference>
<evidence type="ECO:0000256" key="9">
    <source>
        <dbReference type="ARBA" id="ARBA00022840"/>
    </source>
</evidence>
<evidence type="ECO:0000313" key="18">
    <source>
        <dbReference type="EMBL" id="TMQ56583.1"/>
    </source>
</evidence>
<keyword evidence="7" id="KW-0547">Nucleotide-binding</keyword>
<dbReference type="Gene3D" id="1.20.80.30">
    <property type="match status" value="1"/>
</dbReference>
<evidence type="ECO:0000256" key="7">
    <source>
        <dbReference type="ARBA" id="ARBA00022741"/>
    </source>
</evidence>
<feature type="domain" description="Pyruvate phosphate dikinase AMP/ATP-binding" evidence="16">
    <location>
        <begin position="100"/>
        <end position="321"/>
    </location>
</feature>
<feature type="binding site" evidence="13">
    <location>
        <position position="839"/>
    </location>
    <ligand>
        <name>substrate</name>
    </ligand>
</feature>
<feature type="active site" description="Tele-phosphohistidine intermediate" evidence="12">
    <location>
        <position position="486"/>
    </location>
</feature>
<evidence type="ECO:0000256" key="5">
    <source>
        <dbReference type="ARBA" id="ARBA00022679"/>
    </source>
</evidence>
<comment type="similarity">
    <text evidence="2">Belongs to the PEP-utilizing enzyme family.</text>
</comment>
<evidence type="ECO:0000256" key="13">
    <source>
        <dbReference type="PIRSR" id="PIRSR000853-2"/>
    </source>
</evidence>
<evidence type="ECO:0000259" key="17">
    <source>
        <dbReference type="Pfam" id="PF02896"/>
    </source>
</evidence>
<feature type="domain" description="PEP-utilising enzyme C-terminal" evidence="17">
    <location>
        <begin position="568"/>
        <end position="963"/>
    </location>
</feature>
<evidence type="ECO:0000256" key="4">
    <source>
        <dbReference type="ARBA" id="ARBA00020138"/>
    </source>
</evidence>
<keyword evidence="8 18" id="KW-0418">Kinase</keyword>
<dbReference type="EMBL" id="VBOV01000201">
    <property type="protein sequence ID" value="TMQ56583.1"/>
    <property type="molecule type" value="Genomic_DNA"/>
</dbReference>
<keyword evidence="10 14" id="KW-0460">Magnesium</keyword>
<comment type="caution">
    <text evidence="18">The sequence shown here is derived from an EMBL/GenBank/DDBJ whole genome shotgun (WGS) entry which is preliminary data.</text>
</comment>
<feature type="domain" description="Pyruvate phosphate dikinase AMP/ATP-binding" evidence="16">
    <location>
        <begin position="334"/>
        <end position="388"/>
    </location>
</feature>
<dbReference type="Gene3D" id="3.30.470.20">
    <property type="entry name" value="ATP-grasp fold, B domain"/>
    <property type="match status" value="1"/>
</dbReference>
<evidence type="ECO:0000256" key="10">
    <source>
        <dbReference type="ARBA" id="ARBA00022842"/>
    </source>
</evidence>
<dbReference type="InterPro" id="IPR013815">
    <property type="entry name" value="ATP_grasp_subdomain_1"/>
</dbReference>
<evidence type="ECO:0000259" key="15">
    <source>
        <dbReference type="Pfam" id="PF00391"/>
    </source>
</evidence>
<dbReference type="Pfam" id="PF01326">
    <property type="entry name" value="PPDK_N"/>
    <property type="match status" value="3"/>
</dbReference>
<name>A0A538SYV8_UNCEI</name>
<dbReference type="Pfam" id="PF02896">
    <property type="entry name" value="PEP-utilizers_C"/>
    <property type="match status" value="1"/>
</dbReference>
<feature type="binding site" evidence="13">
    <location>
        <position position="860"/>
    </location>
    <ligand>
        <name>substrate</name>
    </ligand>
</feature>
<evidence type="ECO:0000256" key="12">
    <source>
        <dbReference type="PIRSR" id="PIRSR000853-1"/>
    </source>
</evidence>
<dbReference type="PROSITE" id="PS00742">
    <property type="entry name" value="PEP_ENZYMES_2"/>
    <property type="match status" value="1"/>
</dbReference>
<keyword evidence="6 14" id="KW-0479">Metal-binding</keyword>
<feature type="binding site" evidence="14">
    <location>
        <position position="863"/>
    </location>
    <ligand>
        <name>Mg(2+)</name>
        <dbReference type="ChEBI" id="CHEBI:18420"/>
    </ligand>
</feature>
<evidence type="ECO:0000256" key="1">
    <source>
        <dbReference type="ARBA" id="ARBA00001946"/>
    </source>
</evidence>
<dbReference type="PANTHER" id="PTHR22931">
    <property type="entry name" value="PHOSPHOENOLPYRUVATE DIKINASE-RELATED"/>
    <property type="match status" value="1"/>
</dbReference>
<dbReference type="Proteomes" id="UP000320913">
    <property type="component" value="Unassembled WGS sequence"/>
</dbReference>
<dbReference type="EC" id="2.7.9.1" evidence="3"/>
<dbReference type="GO" id="GO:0050242">
    <property type="term" value="F:pyruvate, phosphate dikinase activity"/>
    <property type="evidence" value="ECO:0007669"/>
    <property type="project" value="UniProtKB-EC"/>
</dbReference>
<dbReference type="PANTHER" id="PTHR22931:SF9">
    <property type="entry name" value="PYRUVATE, PHOSPHATE DIKINASE 1, CHLOROPLASTIC"/>
    <property type="match status" value="1"/>
</dbReference>
<dbReference type="InterPro" id="IPR040442">
    <property type="entry name" value="Pyrv_kinase-like_dom_sf"/>
</dbReference>
<evidence type="ECO:0000256" key="3">
    <source>
        <dbReference type="ARBA" id="ARBA00011994"/>
    </source>
</evidence>
<dbReference type="Gene3D" id="3.50.30.10">
    <property type="entry name" value="Phosphohistidine domain"/>
    <property type="match status" value="1"/>
</dbReference>
<evidence type="ECO:0000256" key="2">
    <source>
        <dbReference type="ARBA" id="ARBA00007837"/>
    </source>
</evidence>
<dbReference type="Gene3D" id="3.20.20.60">
    <property type="entry name" value="Phosphoenolpyruvate-binding domains"/>
    <property type="match status" value="1"/>
</dbReference>
<feature type="binding site" evidence="13">
    <location>
        <position position="863"/>
    </location>
    <ligand>
        <name>substrate</name>
    </ligand>
</feature>
<comment type="cofactor">
    <cofactor evidence="1 14">
        <name>Mg(2+)</name>
        <dbReference type="ChEBI" id="CHEBI:18420"/>
    </cofactor>
</comment>
<feature type="domain" description="PEP-utilising enzyme mobile" evidence="15">
    <location>
        <begin position="453"/>
        <end position="534"/>
    </location>
</feature>
<evidence type="ECO:0000313" key="19">
    <source>
        <dbReference type="Proteomes" id="UP000320913"/>
    </source>
</evidence>
<dbReference type="InterPro" id="IPR015813">
    <property type="entry name" value="Pyrv/PenolPyrv_kinase-like_dom"/>
</dbReference>
<evidence type="ECO:0000256" key="14">
    <source>
        <dbReference type="PIRSR" id="PIRSR000853-3"/>
    </source>
</evidence>
<dbReference type="GO" id="GO:0016301">
    <property type="term" value="F:kinase activity"/>
    <property type="evidence" value="ECO:0007669"/>
    <property type="project" value="UniProtKB-KW"/>
</dbReference>
<accession>A0A538SYV8</accession>
<dbReference type="InterPro" id="IPR036637">
    <property type="entry name" value="Phosphohistidine_dom_sf"/>
</dbReference>
<gene>
    <name evidence="18" type="ORF">E6K75_08310</name>
</gene>
<evidence type="ECO:0000256" key="6">
    <source>
        <dbReference type="ARBA" id="ARBA00022723"/>
    </source>
</evidence>
<dbReference type="InterPro" id="IPR000121">
    <property type="entry name" value="PEP_util_C"/>
</dbReference>